<sequence length="114" mass="12701">MKRLCLLASLAMASYCLATEESPTLGGFAEYHIAATDLVAFSGGAAQARLCEDCSITALKLSRYNEFFDQDTPIDLKRATELYLSHPYPVIYLGVDRQQKEVTYIRFGGYKGPY</sequence>
<dbReference type="Proteomes" id="UP001150830">
    <property type="component" value="Unassembled WGS sequence"/>
</dbReference>
<feature type="chain" id="PRO_5040935930" evidence="1">
    <location>
        <begin position="19"/>
        <end position="114"/>
    </location>
</feature>
<dbReference type="RefSeq" id="WP_283172624.1">
    <property type="nucleotide sequence ID" value="NZ_JAPNOA010000016.1"/>
</dbReference>
<evidence type="ECO:0000313" key="3">
    <source>
        <dbReference type="Proteomes" id="UP001150830"/>
    </source>
</evidence>
<dbReference type="EMBL" id="JAPNOA010000016">
    <property type="protein sequence ID" value="MCY0964407.1"/>
    <property type="molecule type" value="Genomic_DNA"/>
</dbReference>
<reference evidence="2" key="1">
    <citation type="submission" date="2022-11" db="EMBL/GenBank/DDBJ databases">
        <title>Parathalassolutuus dongxingensis gen. nov., sp. nov., a novel member of family Oceanospirillaceae isolated from a coastal shrimp pond in Guangxi, China.</title>
        <authorList>
            <person name="Chen H."/>
        </authorList>
    </citation>
    <scope>NUCLEOTIDE SEQUENCE</scope>
    <source>
        <strain evidence="2">G-43</strain>
    </source>
</reference>
<protein>
    <submittedName>
        <fullName evidence="2">Uncharacterized protein</fullName>
    </submittedName>
</protein>
<evidence type="ECO:0000256" key="1">
    <source>
        <dbReference type="SAM" id="SignalP"/>
    </source>
</evidence>
<name>A0A9X3EBD2_9GAMM</name>
<gene>
    <name evidence="2" type="ORF">OUO13_04345</name>
</gene>
<feature type="signal peptide" evidence="1">
    <location>
        <begin position="1"/>
        <end position="18"/>
    </location>
</feature>
<organism evidence="2 3">
    <name type="scientific">Parathalassolituus penaei</name>
    <dbReference type="NCBI Taxonomy" id="2997323"/>
    <lineage>
        <taxon>Bacteria</taxon>
        <taxon>Pseudomonadati</taxon>
        <taxon>Pseudomonadota</taxon>
        <taxon>Gammaproteobacteria</taxon>
        <taxon>Oceanospirillales</taxon>
        <taxon>Oceanospirillaceae</taxon>
        <taxon>Parathalassolituus</taxon>
    </lineage>
</organism>
<comment type="caution">
    <text evidence="2">The sequence shown here is derived from an EMBL/GenBank/DDBJ whole genome shotgun (WGS) entry which is preliminary data.</text>
</comment>
<proteinExistence type="predicted"/>
<dbReference type="AlphaFoldDB" id="A0A9X3EBD2"/>
<evidence type="ECO:0000313" key="2">
    <source>
        <dbReference type="EMBL" id="MCY0964407.1"/>
    </source>
</evidence>
<keyword evidence="1" id="KW-0732">Signal</keyword>
<accession>A0A9X3EBD2</accession>
<keyword evidence="3" id="KW-1185">Reference proteome</keyword>